<dbReference type="EMBL" id="KZ988018">
    <property type="protein sequence ID" value="RKP13445.1"/>
    <property type="molecule type" value="Genomic_DNA"/>
</dbReference>
<keyword evidence="3" id="KW-1185">Reference proteome</keyword>
<name>A0A4P9Y3J7_9FUNG</name>
<dbReference type="OrthoDB" id="2322268at2759"/>
<dbReference type="SUPFAM" id="SSF56112">
    <property type="entry name" value="Protein kinase-like (PK-like)"/>
    <property type="match status" value="1"/>
</dbReference>
<evidence type="ECO:0000313" key="2">
    <source>
        <dbReference type="EMBL" id="RKP13445.1"/>
    </source>
</evidence>
<dbReference type="AlphaFoldDB" id="A0A4P9Y3J7"/>
<evidence type="ECO:0000259" key="1">
    <source>
        <dbReference type="PROSITE" id="PS50011"/>
    </source>
</evidence>
<dbReference type="InterPro" id="IPR011009">
    <property type="entry name" value="Kinase-like_dom_sf"/>
</dbReference>
<gene>
    <name evidence="2" type="ORF">BJ684DRAFT_16157</name>
</gene>
<dbReference type="Gene3D" id="1.10.510.10">
    <property type="entry name" value="Transferase(Phosphotransferase) domain 1"/>
    <property type="match status" value="1"/>
</dbReference>
<dbReference type="GO" id="GO:0004672">
    <property type="term" value="F:protein kinase activity"/>
    <property type="evidence" value="ECO:0007669"/>
    <property type="project" value="InterPro"/>
</dbReference>
<evidence type="ECO:0000313" key="3">
    <source>
        <dbReference type="Proteomes" id="UP000267251"/>
    </source>
</evidence>
<protein>
    <recommendedName>
        <fullName evidence="1">Protein kinase domain-containing protein</fullName>
    </recommendedName>
</protein>
<dbReference type="GO" id="GO:0005524">
    <property type="term" value="F:ATP binding"/>
    <property type="evidence" value="ECO:0007669"/>
    <property type="project" value="InterPro"/>
</dbReference>
<proteinExistence type="predicted"/>
<reference evidence="3" key="1">
    <citation type="journal article" date="2018" name="Nat. Microbiol.">
        <title>Leveraging single-cell genomics to expand the fungal tree of life.</title>
        <authorList>
            <person name="Ahrendt S.R."/>
            <person name="Quandt C.A."/>
            <person name="Ciobanu D."/>
            <person name="Clum A."/>
            <person name="Salamov A."/>
            <person name="Andreopoulos B."/>
            <person name="Cheng J.F."/>
            <person name="Woyke T."/>
            <person name="Pelin A."/>
            <person name="Henrissat B."/>
            <person name="Reynolds N.K."/>
            <person name="Benny G.L."/>
            <person name="Smith M.E."/>
            <person name="James T.Y."/>
            <person name="Grigoriev I.V."/>
        </authorList>
    </citation>
    <scope>NUCLEOTIDE SEQUENCE [LARGE SCALE GENOMIC DNA]</scope>
</reference>
<accession>A0A4P9Y3J7</accession>
<sequence length="456" mass="51699">MAATTTTIWEELQKNVAILNELSQANEAMLPLKTHLEKLSSLKEGGTEEAVTLLPDINSVIANLTRAAKILMSTELNEVTLGVDKIILSTTTFLQEEKQKGFFTRSLPWNVSSRQDTLSTLRERLDEMDECVDRYRRNLLRLSAGQSLQAKERGYTPKEAFFITSKSAIWKAEESKEKKIRMIKFHRQTTTYQRELHALQTLSSGTSNYIIHMEDMFSSKKDEGTKKEGEGQDLHMIITESYQSTLEMVYSGMKDRPDVNYNRNVLISIIGGLKVCHAHGLVYAGLNPQSVVLKVEGSYDFGIWKLANFEEALPINTPLDTMERVDVDQAVPEMARAIVDGKPLLAQPSWDVFLLGRLLHYISTTKPFWPADLPIKDRLSWLADDTKDIPLDEDIVGGKHTQRAIERLTLKDTKERRSLEGFQKSTYMTGGYNTMDMDDLKKSLSSRPPTEIKNAE</sequence>
<dbReference type="InterPro" id="IPR000719">
    <property type="entry name" value="Prot_kinase_dom"/>
</dbReference>
<dbReference type="Proteomes" id="UP000267251">
    <property type="component" value="Unassembled WGS sequence"/>
</dbReference>
<dbReference type="PROSITE" id="PS50011">
    <property type="entry name" value="PROTEIN_KINASE_DOM"/>
    <property type="match status" value="1"/>
</dbReference>
<feature type="domain" description="Protein kinase" evidence="1">
    <location>
        <begin position="133"/>
        <end position="428"/>
    </location>
</feature>
<organism evidence="2 3">
    <name type="scientific">Piptocephalis cylindrospora</name>
    <dbReference type="NCBI Taxonomy" id="1907219"/>
    <lineage>
        <taxon>Eukaryota</taxon>
        <taxon>Fungi</taxon>
        <taxon>Fungi incertae sedis</taxon>
        <taxon>Zoopagomycota</taxon>
        <taxon>Zoopagomycotina</taxon>
        <taxon>Zoopagomycetes</taxon>
        <taxon>Zoopagales</taxon>
        <taxon>Piptocephalidaceae</taxon>
        <taxon>Piptocephalis</taxon>
    </lineage>
</organism>